<evidence type="ECO:0000313" key="3">
    <source>
        <dbReference type="Proteomes" id="UP000193560"/>
    </source>
</evidence>
<dbReference type="InterPro" id="IPR001853">
    <property type="entry name" value="DSBA-like_thioredoxin_dom"/>
</dbReference>
<dbReference type="PANTHER" id="PTHR13887">
    <property type="entry name" value="GLUTATHIONE S-TRANSFERASE KAPPA"/>
    <property type="match status" value="1"/>
</dbReference>
<comment type="caution">
    <text evidence="2">The sequence shown here is derived from an EMBL/GenBank/DDBJ whole genome shotgun (WGS) entry which is preliminary data.</text>
</comment>
<protein>
    <submittedName>
        <fullName evidence="2">Thioredoxin-like protein</fullName>
    </submittedName>
</protein>
<dbReference type="GO" id="GO:0016491">
    <property type="term" value="F:oxidoreductase activity"/>
    <property type="evidence" value="ECO:0007669"/>
    <property type="project" value="InterPro"/>
</dbReference>
<dbReference type="Pfam" id="PF01323">
    <property type="entry name" value="DSBA"/>
    <property type="match status" value="1"/>
</dbReference>
<dbReference type="AlphaFoldDB" id="A0A1X2HXJ3"/>
<keyword evidence="3" id="KW-1185">Reference proteome</keyword>
<sequence>MAARTISINITSDSVCPWCFVGKRRLEKAMTTFQGKHPNVTFDIQWHPYQLNPTMTAPMGKRDFYVSKFGAARAPQMQATMQAVGAAEGIAFNYDGVVSNSFDSHRLIHWAKQFNKQSEMVEQVFRLYFENANNNNLGDVNALSEAAERAGLDRNQATQFLTSENDADTVRQAVLESQRRGIHGVPHFSIDHKYTLSGAQEPDAFVEIFEELIQA</sequence>
<dbReference type="OrthoDB" id="1930760at2759"/>
<feature type="domain" description="DSBA-like thioredoxin" evidence="1">
    <location>
        <begin position="8"/>
        <end position="207"/>
    </location>
</feature>
<reference evidence="2 3" key="1">
    <citation type="submission" date="2016-07" db="EMBL/GenBank/DDBJ databases">
        <title>Pervasive Adenine N6-methylation of Active Genes in Fungi.</title>
        <authorList>
            <consortium name="DOE Joint Genome Institute"/>
            <person name="Mondo S.J."/>
            <person name="Dannebaum R.O."/>
            <person name="Kuo R.C."/>
            <person name="Labutti K."/>
            <person name="Haridas S."/>
            <person name="Kuo A."/>
            <person name="Salamov A."/>
            <person name="Ahrendt S.R."/>
            <person name="Lipzen A."/>
            <person name="Sullivan W."/>
            <person name="Andreopoulos W.B."/>
            <person name="Clum A."/>
            <person name="Lindquist E."/>
            <person name="Daum C."/>
            <person name="Ramamoorthy G.K."/>
            <person name="Gryganskyi A."/>
            <person name="Culley D."/>
            <person name="Magnuson J.K."/>
            <person name="James T.Y."/>
            <person name="O'Malley M.A."/>
            <person name="Stajich J.E."/>
            <person name="Spatafora J.W."/>
            <person name="Visel A."/>
            <person name="Grigoriev I.V."/>
        </authorList>
    </citation>
    <scope>NUCLEOTIDE SEQUENCE [LARGE SCALE GENOMIC DNA]</scope>
    <source>
        <strain evidence="2 3">NRRL 1336</strain>
    </source>
</reference>
<organism evidence="2 3">
    <name type="scientific">Absidia repens</name>
    <dbReference type="NCBI Taxonomy" id="90262"/>
    <lineage>
        <taxon>Eukaryota</taxon>
        <taxon>Fungi</taxon>
        <taxon>Fungi incertae sedis</taxon>
        <taxon>Mucoromycota</taxon>
        <taxon>Mucoromycotina</taxon>
        <taxon>Mucoromycetes</taxon>
        <taxon>Mucorales</taxon>
        <taxon>Cunninghamellaceae</taxon>
        <taxon>Absidia</taxon>
    </lineage>
</organism>
<dbReference type="Gene3D" id="3.40.30.10">
    <property type="entry name" value="Glutaredoxin"/>
    <property type="match status" value="1"/>
</dbReference>
<dbReference type="STRING" id="90262.A0A1X2HXJ3"/>
<accession>A0A1X2HXJ3</accession>
<gene>
    <name evidence="2" type="ORF">BCR42DRAFT_485114</name>
</gene>
<dbReference type="Proteomes" id="UP000193560">
    <property type="component" value="Unassembled WGS sequence"/>
</dbReference>
<dbReference type="SUPFAM" id="SSF52833">
    <property type="entry name" value="Thioredoxin-like"/>
    <property type="match status" value="1"/>
</dbReference>
<evidence type="ECO:0000313" key="2">
    <source>
        <dbReference type="EMBL" id="ORZ04737.1"/>
    </source>
</evidence>
<name>A0A1X2HXJ3_9FUNG</name>
<evidence type="ECO:0000259" key="1">
    <source>
        <dbReference type="Pfam" id="PF01323"/>
    </source>
</evidence>
<dbReference type="EMBL" id="MCGE01000048">
    <property type="protein sequence ID" value="ORZ04737.1"/>
    <property type="molecule type" value="Genomic_DNA"/>
</dbReference>
<proteinExistence type="predicted"/>
<dbReference type="InterPro" id="IPR036249">
    <property type="entry name" value="Thioredoxin-like_sf"/>
</dbReference>
<dbReference type="PANTHER" id="PTHR13887:SF41">
    <property type="entry name" value="THIOREDOXIN SUPERFAMILY PROTEIN"/>
    <property type="match status" value="1"/>
</dbReference>
<dbReference type="CDD" id="cd03024">
    <property type="entry name" value="DsbA_FrnE"/>
    <property type="match status" value="1"/>
</dbReference>